<comment type="caution">
    <text evidence="1">The sequence shown here is derived from an EMBL/GenBank/DDBJ whole genome shotgun (WGS) entry which is preliminary data.</text>
</comment>
<dbReference type="Gene3D" id="3.40.50.300">
    <property type="entry name" value="P-loop containing nucleotide triphosphate hydrolases"/>
    <property type="match status" value="1"/>
</dbReference>
<gene>
    <name evidence="1" type="ORF">PAF17_08160</name>
</gene>
<dbReference type="EMBL" id="JAQBIE010000009">
    <property type="protein sequence ID" value="MDB6177484.1"/>
    <property type="molecule type" value="Genomic_DNA"/>
</dbReference>
<organism evidence="1 2">
    <name type="scientific">Paracoccus onchidii</name>
    <dbReference type="NCBI Taxonomy" id="3017813"/>
    <lineage>
        <taxon>Bacteria</taxon>
        <taxon>Pseudomonadati</taxon>
        <taxon>Pseudomonadota</taxon>
        <taxon>Alphaproteobacteria</taxon>
        <taxon>Rhodobacterales</taxon>
        <taxon>Paracoccaceae</taxon>
        <taxon>Paracoccus</taxon>
    </lineage>
</organism>
<reference evidence="1" key="1">
    <citation type="submission" date="2022-12" db="EMBL/GenBank/DDBJ databases">
        <title>Paracoccus onchidii sp. nov., isolated from a marine invertebrate from the South China Sea.</title>
        <authorList>
            <person name="Xu S."/>
            <person name="Liu Z."/>
            <person name="Xu Y."/>
        </authorList>
    </citation>
    <scope>NUCLEOTIDE SEQUENCE</scope>
    <source>
        <strain evidence="1">Z330</strain>
    </source>
</reference>
<dbReference type="RefSeq" id="WP_271888604.1">
    <property type="nucleotide sequence ID" value="NZ_JAQBIE010000009.1"/>
</dbReference>
<protein>
    <recommendedName>
        <fullName evidence="3">DNA2/NAM7 helicase helicase domain-containing protein</fullName>
    </recommendedName>
</protein>
<evidence type="ECO:0000313" key="2">
    <source>
        <dbReference type="Proteomes" id="UP001165641"/>
    </source>
</evidence>
<dbReference type="SUPFAM" id="SSF52540">
    <property type="entry name" value="P-loop containing nucleoside triphosphate hydrolases"/>
    <property type="match status" value="1"/>
</dbReference>
<dbReference type="Proteomes" id="UP001165641">
    <property type="component" value="Unassembled WGS sequence"/>
</dbReference>
<evidence type="ECO:0000313" key="1">
    <source>
        <dbReference type="EMBL" id="MDB6177484.1"/>
    </source>
</evidence>
<keyword evidence="2" id="KW-1185">Reference proteome</keyword>
<sequence>MALSEMLASLQAIQDNKEHLQDWTRWVEVRAQASGAGLEPLVHAVEDGQIEGDVDAAFTSAYAAWWLPQAMDAQPELRRFSHWSHEDAIKRFRELDDRATEMAAGQVLSRIQHGFPAQDAVARRSELGTLRHQLGLQRPSMPIRTLISEMPDAFSKLAPCVLMSPLSVAQYLPAGQAAFDVVIFDEASQITTWDAIGAIARGKQAIIVGDPADLL</sequence>
<name>A0ABT4ZDW9_9RHOB</name>
<accession>A0ABT4ZDW9</accession>
<proteinExistence type="predicted"/>
<dbReference type="InterPro" id="IPR027417">
    <property type="entry name" value="P-loop_NTPase"/>
</dbReference>
<evidence type="ECO:0008006" key="3">
    <source>
        <dbReference type="Google" id="ProtNLM"/>
    </source>
</evidence>